<reference evidence="2" key="2">
    <citation type="submission" date="2013-04" db="UniProtKB">
        <authorList>
            <consortium name="EnsemblPlants"/>
        </authorList>
    </citation>
    <scope>IDENTIFICATION</scope>
</reference>
<dbReference type="HOGENOM" id="CLU_1789894_0_0_1"/>
<dbReference type="EnsemblPlants" id="OB11G18710.1">
    <property type="protein sequence ID" value="OB11G18710.1"/>
    <property type="gene ID" value="OB11G18710"/>
</dbReference>
<dbReference type="Gramene" id="OB11G18710.1">
    <property type="protein sequence ID" value="OB11G18710.1"/>
    <property type="gene ID" value="OB11G18710"/>
</dbReference>
<feature type="transmembrane region" description="Helical" evidence="1">
    <location>
        <begin position="111"/>
        <end position="142"/>
    </location>
</feature>
<keyword evidence="1" id="KW-0472">Membrane</keyword>
<keyword evidence="1" id="KW-0812">Transmembrane</keyword>
<evidence type="ECO:0000313" key="2">
    <source>
        <dbReference type="EnsemblPlants" id="OB11G18710.1"/>
    </source>
</evidence>
<keyword evidence="1" id="KW-1133">Transmembrane helix</keyword>
<name>J3N7T5_ORYBR</name>
<evidence type="ECO:0000313" key="3">
    <source>
        <dbReference type="Proteomes" id="UP000006038"/>
    </source>
</evidence>
<reference evidence="2" key="1">
    <citation type="journal article" date="2013" name="Nat. Commun.">
        <title>Whole-genome sequencing of Oryza brachyantha reveals mechanisms underlying Oryza genome evolution.</title>
        <authorList>
            <person name="Chen J."/>
            <person name="Huang Q."/>
            <person name="Gao D."/>
            <person name="Wang J."/>
            <person name="Lang Y."/>
            <person name="Liu T."/>
            <person name="Li B."/>
            <person name="Bai Z."/>
            <person name="Luis Goicoechea J."/>
            <person name="Liang C."/>
            <person name="Chen C."/>
            <person name="Zhang W."/>
            <person name="Sun S."/>
            <person name="Liao Y."/>
            <person name="Zhang X."/>
            <person name="Yang L."/>
            <person name="Song C."/>
            <person name="Wang M."/>
            <person name="Shi J."/>
            <person name="Liu G."/>
            <person name="Liu J."/>
            <person name="Zhou H."/>
            <person name="Zhou W."/>
            <person name="Yu Q."/>
            <person name="An N."/>
            <person name="Chen Y."/>
            <person name="Cai Q."/>
            <person name="Wang B."/>
            <person name="Liu B."/>
            <person name="Min J."/>
            <person name="Huang Y."/>
            <person name="Wu H."/>
            <person name="Li Z."/>
            <person name="Zhang Y."/>
            <person name="Yin Y."/>
            <person name="Song W."/>
            <person name="Jiang J."/>
            <person name="Jackson S.A."/>
            <person name="Wing R.A."/>
            <person name="Wang J."/>
            <person name="Chen M."/>
        </authorList>
    </citation>
    <scope>NUCLEOTIDE SEQUENCE [LARGE SCALE GENOMIC DNA]</scope>
    <source>
        <strain evidence="2">cv. IRGC 101232</strain>
    </source>
</reference>
<sequence length="145" mass="15934">MGVWPGPLGYELEDEYLNPSVVDYYQEQLESDIIGFQALFPSMIRGFMLAILSFVPCASRLPLLTSCFCFRHMFSVRLLVWGLSTTMTTPSPATSAFLLRSSWGNTSGPLYIASTFFSALFLVALDYAVIAAPLPATSALLLRSS</sequence>
<feature type="transmembrane region" description="Helical" evidence="1">
    <location>
        <begin position="78"/>
        <end position="99"/>
    </location>
</feature>
<protein>
    <submittedName>
        <fullName evidence="2">Uncharacterized protein</fullName>
    </submittedName>
</protein>
<keyword evidence="3" id="KW-1185">Reference proteome</keyword>
<evidence type="ECO:0000256" key="1">
    <source>
        <dbReference type="SAM" id="Phobius"/>
    </source>
</evidence>
<accession>J3N7T5</accession>
<proteinExistence type="predicted"/>
<dbReference type="Proteomes" id="UP000006038">
    <property type="component" value="Chromosome 11"/>
</dbReference>
<feature type="transmembrane region" description="Helical" evidence="1">
    <location>
        <begin position="33"/>
        <end position="57"/>
    </location>
</feature>
<dbReference type="AlphaFoldDB" id="J3N7T5"/>
<organism evidence="2">
    <name type="scientific">Oryza brachyantha</name>
    <name type="common">malo sina</name>
    <dbReference type="NCBI Taxonomy" id="4533"/>
    <lineage>
        <taxon>Eukaryota</taxon>
        <taxon>Viridiplantae</taxon>
        <taxon>Streptophyta</taxon>
        <taxon>Embryophyta</taxon>
        <taxon>Tracheophyta</taxon>
        <taxon>Spermatophyta</taxon>
        <taxon>Magnoliopsida</taxon>
        <taxon>Liliopsida</taxon>
        <taxon>Poales</taxon>
        <taxon>Poaceae</taxon>
        <taxon>BOP clade</taxon>
        <taxon>Oryzoideae</taxon>
        <taxon>Oryzeae</taxon>
        <taxon>Oryzinae</taxon>
        <taxon>Oryza</taxon>
    </lineage>
</organism>